<evidence type="ECO:0000256" key="3">
    <source>
        <dbReference type="ARBA" id="ARBA00023125"/>
    </source>
</evidence>
<evidence type="ECO:0000313" key="7">
    <source>
        <dbReference type="Proteomes" id="UP000482155"/>
    </source>
</evidence>
<name>A0A6B3SZ91_9BURK</name>
<keyword evidence="3" id="KW-0238">DNA-binding</keyword>
<gene>
    <name evidence="6" type="ORF">G3574_22245</name>
</gene>
<dbReference type="PRINTS" id="PR00039">
    <property type="entry name" value="HTHLYSR"/>
</dbReference>
<evidence type="ECO:0000256" key="4">
    <source>
        <dbReference type="ARBA" id="ARBA00023163"/>
    </source>
</evidence>
<dbReference type="SUPFAM" id="SSF53850">
    <property type="entry name" value="Periplasmic binding protein-like II"/>
    <property type="match status" value="1"/>
</dbReference>
<protein>
    <submittedName>
        <fullName evidence="6">LysR family transcriptional regulator</fullName>
    </submittedName>
</protein>
<dbReference type="SUPFAM" id="SSF46785">
    <property type="entry name" value="Winged helix' DNA-binding domain"/>
    <property type="match status" value="1"/>
</dbReference>
<dbReference type="EMBL" id="JAAIVB010000075">
    <property type="protein sequence ID" value="NEX63809.1"/>
    <property type="molecule type" value="Genomic_DNA"/>
</dbReference>
<dbReference type="RefSeq" id="WP_163967746.1">
    <property type="nucleotide sequence ID" value="NZ_JAAIVB010000075.1"/>
</dbReference>
<dbReference type="PANTHER" id="PTHR30419">
    <property type="entry name" value="HTH-TYPE TRANSCRIPTIONAL REGULATOR YBHD"/>
    <property type="match status" value="1"/>
</dbReference>
<dbReference type="InterPro" id="IPR036390">
    <property type="entry name" value="WH_DNA-bd_sf"/>
</dbReference>
<dbReference type="Gene3D" id="1.10.10.10">
    <property type="entry name" value="Winged helix-like DNA-binding domain superfamily/Winged helix DNA-binding domain"/>
    <property type="match status" value="1"/>
</dbReference>
<evidence type="ECO:0000256" key="1">
    <source>
        <dbReference type="ARBA" id="ARBA00009437"/>
    </source>
</evidence>
<dbReference type="Gene3D" id="3.40.190.10">
    <property type="entry name" value="Periplasmic binding protein-like II"/>
    <property type="match status" value="2"/>
</dbReference>
<comment type="caution">
    <text evidence="6">The sequence shown here is derived from an EMBL/GenBank/DDBJ whole genome shotgun (WGS) entry which is preliminary data.</text>
</comment>
<dbReference type="GO" id="GO:0003677">
    <property type="term" value="F:DNA binding"/>
    <property type="evidence" value="ECO:0007669"/>
    <property type="project" value="UniProtKB-KW"/>
</dbReference>
<keyword evidence="2" id="KW-0805">Transcription regulation</keyword>
<keyword evidence="7" id="KW-1185">Reference proteome</keyword>
<keyword evidence="4" id="KW-0804">Transcription</keyword>
<dbReference type="GO" id="GO:0005829">
    <property type="term" value="C:cytosol"/>
    <property type="evidence" value="ECO:0007669"/>
    <property type="project" value="TreeGrafter"/>
</dbReference>
<dbReference type="CDD" id="cd05466">
    <property type="entry name" value="PBP2_LTTR_substrate"/>
    <property type="match status" value="1"/>
</dbReference>
<dbReference type="AlphaFoldDB" id="A0A6B3SZ91"/>
<dbReference type="InterPro" id="IPR036388">
    <property type="entry name" value="WH-like_DNA-bd_sf"/>
</dbReference>
<dbReference type="PROSITE" id="PS50931">
    <property type="entry name" value="HTH_LYSR"/>
    <property type="match status" value="1"/>
</dbReference>
<feature type="domain" description="HTH lysR-type" evidence="5">
    <location>
        <begin position="1"/>
        <end position="60"/>
    </location>
</feature>
<evidence type="ECO:0000256" key="2">
    <source>
        <dbReference type="ARBA" id="ARBA00023015"/>
    </source>
</evidence>
<accession>A0A6B3SZ91</accession>
<dbReference type="InterPro" id="IPR005119">
    <property type="entry name" value="LysR_subst-bd"/>
</dbReference>
<evidence type="ECO:0000259" key="5">
    <source>
        <dbReference type="PROSITE" id="PS50931"/>
    </source>
</evidence>
<sequence>MEASLRQLQHLVVLAEEMSFARAAQKVNLSQPALSRSIQALERDLDIALLDRAARRVTLTAAGRQVLERARRVLFEARCLKRDVDLIRQHALGEVSFGVGPHSAAIFLADMLIALRKEHPGLHVRPEVNSWDVLHDKLQKEAIDFFVTDLGSVPSSDALSVRRLPPLPTGWFVRKGHPLLRRPRLSIGDFSPYAFAFVPLPAALLRKVRHALSLPEGEALHRLVECNNFDVLKTLAAQSDVVLYASEAAVRREVRAGSLQPLETAPDPAPPLVLAAVRLARRTLSPEAEIAIGAMNGIIAAFADGAARPPGKRRAGG</sequence>
<dbReference type="InterPro" id="IPR050950">
    <property type="entry name" value="HTH-type_LysR_regulators"/>
</dbReference>
<comment type="similarity">
    <text evidence="1">Belongs to the LysR transcriptional regulatory family.</text>
</comment>
<evidence type="ECO:0000313" key="6">
    <source>
        <dbReference type="EMBL" id="NEX63809.1"/>
    </source>
</evidence>
<reference evidence="6 7" key="1">
    <citation type="submission" date="2020-02" db="EMBL/GenBank/DDBJ databases">
        <authorList>
            <person name="Kim M.K."/>
        </authorList>
    </citation>
    <scope>NUCLEOTIDE SEQUENCE [LARGE SCALE GENOMIC DNA]</scope>
    <source>
        <strain evidence="6 7">17J57-3</strain>
    </source>
</reference>
<proteinExistence type="inferred from homology"/>
<dbReference type="GO" id="GO:0003700">
    <property type="term" value="F:DNA-binding transcription factor activity"/>
    <property type="evidence" value="ECO:0007669"/>
    <property type="project" value="InterPro"/>
</dbReference>
<dbReference type="Pfam" id="PF00126">
    <property type="entry name" value="HTH_1"/>
    <property type="match status" value="1"/>
</dbReference>
<dbReference type="PANTHER" id="PTHR30419:SF30">
    <property type="entry name" value="LYSR FAMILY TRANSCRIPTIONAL REGULATOR"/>
    <property type="match status" value="1"/>
</dbReference>
<dbReference type="Pfam" id="PF03466">
    <property type="entry name" value="LysR_substrate"/>
    <property type="match status" value="1"/>
</dbReference>
<dbReference type="FunFam" id="1.10.10.10:FF:000001">
    <property type="entry name" value="LysR family transcriptional regulator"/>
    <property type="match status" value="1"/>
</dbReference>
<organism evidence="6 7">
    <name type="scientific">Noviherbaspirillum galbum</name>
    <dbReference type="NCBI Taxonomy" id="2709383"/>
    <lineage>
        <taxon>Bacteria</taxon>
        <taxon>Pseudomonadati</taxon>
        <taxon>Pseudomonadota</taxon>
        <taxon>Betaproteobacteria</taxon>
        <taxon>Burkholderiales</taxon>
        <taxon>Oxalobacteraceae</taxon>
        <taxon>Noviherbaspirillum</taxon>
    </lineage>
</organism>
<dbReference type="Proteomes" id="UP000482155">
    <property type="component" value="Unassembled WGS sequence"/>
</dbReference>
<dbReference type="InterPro" id="IPR000847">
    <property type="entry name" value="LysR_HTH_N"/>
</dbReference>